<dbReference type="NCBIfam" id="TIGR03590">
    <property type="entry name" value="PseG"/>
    <property type="match status" value="1"/>
</dbReference>
<accession>A0ABU6KFY9</accession>
<dbReference type="GO" id="GO:0016787">
    <property type="term" value="F:hydrolase activity"/>
    <property type="evidence" value="ECO:0007669"/>
    <property type="project" value="UniProtKB-KW"/>
</dbReference>
<name>A0ABU6KFY9_9BACI</name>
<dbReference type="Gene3D" id="3.40.50.2000">
    <property type="entry name" value="Glycogen Phosphorylase B"/>
    <property type="match status" value="1"/>
</dbReference>
<protein>
    <submittedName>
        <fullName evidence="3">UDP-2,4-diacetamido-2,4, 6-trideoxy-beta-L-altropyranose hydrolase</fullName>
        <ecNumber evidence="3">3.6.1.57</ecNumber>
    </submittedName>
</protein>
<dbReference type="Gene3D" id="3.40.50.11190">
    <property type="match status" value="1"/>
</dbReference>
<evidence type="ECO:0000313" key="3">
    <source>
        <dbReference type="EMBL" id="MEC5424228.1"/>
    </source>
</evidence>
<comment type="caution">
    <text evidence="3">The sequence shown here is derived from an EMBL/GenBank/DDBJ whole genome shotgun (WGS) entry which is preliminary data.</text>
</comment>
<dbReference type="EMBL" id="JARZFX010000005">
    <property type="protein sequence ID" value="MEC5424228.1"/>
    <property type="molecule type" value="Genomic_DNA"/>
</dbReference>
<dbReference type="InterPro" id="IPR007235">
    <property type="entry name" value="Glyco_trans_28_C"/>
</dbReference>
<dbReference type="Pfam" id="PF04101">
    <property type="entry name" value="Glyco_tran_28_C"/>
    <property type="match status" value="1"/>
</dbReference>
<evidence type="ECO:0000313" key="4">
    <source>
        <dbReference type="Proteomes" id="UP001335737"/>
    </source>
</evidence>
<dbReference type="SUPFAM" id="SSF53756">
    <property type="entry name" value="UDP-Glycosyltransferase/glycogen phosphorylase"/>
    <property type="match status" value="1"/>
</dbReference>
<dbReference type="Proteomes" id="UP001335737">
    <property type="component" value="Unassembled WGS sequence"/>
</dbReference>
<evidence type="ECO:0000259" key="2">
    <source>
        <dbReference type="Pfam" id="PF04101"/>
    </source>
</evidence>
<keyword evidence="1" id="KW-0472">Membrane</keyword>
<dbReference type="PANTHER" id="PTHR21015:SF22">
    <property type="entry name" value="GLYCOSYLTRANSFERASE"/>
    <property type="match status" value="1"/>
</dbReference>
<gene>
    <name evidence="3" type="primary">pseG</name>
    <name evidence="3" type="ORF">QGM71_12075</name>
</gene>
<dbReference type="InterPro" id="IPR020023">
    <property type="entry name" value="PseG"/>
</dbReference>
<feature type="domain" description="Glycosyl transferase family 28 C-terminal" evidence="2">
    <location>
        <begin position="195"/>
        <end position="344"/>
    </location>
</feature>
<sequence>MNICIRTDSSVEIGSGHVMRCLVLAEDLRRNQCKVTFICRELPGNLIKNIEAHGFKVLSLSFPETAGEGGGLKGWLKSNWDTDAEQTIETLRDQQSINWFIVDHYALDRRWEHSIKPRVNSLMVIDDLADRPHDCDLLLDQNLYRDMKGRYQKLVPEHATVLTGPKYLLLRQEFRNRRHVKRSCSNVNRILISFGGSDPTNETMKALKAINSLKRPEIAVDVVVGYSNQSYPAIREFCKKMPQTDIHYQIDYLAELMAKADLAIGAGGSTTWERCYMGLPAVTVETAENQSEILSFLSELGAVYHLGKSREVQEDDLAIHLQRLLNSSKRFKDMRKATKFIMKDYEEYAVVKHLTKGE</sequence>
<evidence type="ECO:0000256" key="1">
    <source>
        <dbReference type="ARBA" id="ARBA00023136"/>
    </source>
</evidence>
<keyword evidence="4" id="KW-1185">Reference proteome</keyword>
<reference evidence="3 4" key="1">
    <citation type="journal article" date="2024" name="Int. J. Syst. Evol. Microbiol.">
        <title>Virgibacillus tibetensis sp. nov., isolated from salt lake on the Tibetan Plateau of China.</title>
        <authorList>
            <person name="Phurbu D."/>
            <person name="Liu Z.-X."/>
            <person name="Wang R."/>
            <person name="Zheng Y.-Y."/>
            <person name="Liu H.-C."/>
            <person name="Zhou Y.-G."/>
            <person name="Yu Y.-J."/>
            <person name="Li A.-H."/>
        </authorList>
    </citation>
    <scope>NUCLEOTIDE SEQUENCE [LARGE SCALE GENOMIC DNA]</scope>
    <source>
        <strain evidence="3 4">C22-A2</strain>
    </source>
</reference>
<dbReference type="PANTHER" id="PTHR21015">
    <property type="entry name" value="UDP-N-ACETYLGLUCOSAMINE--N-ACETYLMURAMYL-(PENTAPEPTIDE) PYROPHOSPHORYL-UNDECAPRENOL N-ACETYLGLUCOSAMINE TRANSFERASE 1"/>
    <property type="match status" value="1"/>
</dbReference>
<dbReference type="EC" id="3.6.1.57" evidence="3"/>
<keyword evidence="3" id="KW-0378">Hydrolase</keyword>
<organism evidence="3 4">
    <name type="scientific">Virgibacillus tibetensis</name>
    <dbReference type="NCBI Taxonomy" id="3042313"/>
    <lineage>
        <taxon>Bacteria</taxon>
        <taxon>Bacillati</taxon>
        <taxon>Bacillota</taxon>
        <taxon>Bacilli</taxon>
        <taxon>Bacillales</taxon>
        <taxon>Bacillaceae</taxon>
        <taxon>Virgibacillus</taxon>
    </lineage>
</organism>
<dbReference type="RefSeq" id="WP_327607796.1">
    <property type="nucleotide sequence ID" value="NZ_JARZFX010000005.1"/>
</dbReference>
<proteinExistence type="predicted"/>